<reference evidence="3" key="2">
    <citation type="submission" date="2024-04" db="EMBL/GenBank/DDBJ databases">
        <authorList>
            <person name="Chen Y."/>
            <person name="Shah S."/>
            <person name="Dougan E. K."/>
            <person name="Thang M."/>
            <person name="Chan C."/>
        </authorList>
    </citation>
    <scope>NUCLEOTIDE SEQUENCE [LARGE SCALE GENOMIC DNA]</scope>
</reference>
<keyword evidence="4" id="KW-1185">Reference proteome</keyword>
<evidence type="ECO:0000313" key="3">
    <source>
        <dbReference type="EMBL" id="CAL1139766.1"/>
    </source>
</evidence>
<protein>
    <submittedName>
        <fullName evidence="2">Uncharacterized protein</fullName>
    </submittedName>
</protein>
<dbReference type="EMBL" id="CAMXCT010001079">
    <property type="protein sequence ID" value="CAI3986391.1"/>
    <property type="molecule type" value="Genomic_DNA"/>
</dbReference>
<dbReference type="Proteomes" id="UP001152797">
    <property type="component" value="Unassembled WGS sequence"/>
</dbReference>
<sequence length="138" mass="15430">MLRSNLPQARRPDTWHRTRRRKISSFATPSLSRSQAHRLHPWIDRCSRAPAPASCTTPLPTTVQQVQLQAVPSSPASDASEQRLGNREKPWSPDLVASLVNAAATAVEMATPSLPGFRQVLVEWKPWGWDKLETQQTS</sequence>
<accession>A0A9P1FSD3</accession>
<feature type="region of interest" description="Disordered" evidence="1">
    <location>
        <begin position="68"/>
        <end position="92"/>
    </location>
</feature>
<evidence type="ECO:0000313" key="2">
    <source>
        <dbReference type="EMBL" id="CAI3986391.1"/>
    </source>
</evidence>
<dbReference type="EMBL" id="CAMXCT030001079">
    <property type="protein sequence ID" value="CAL4773703.1"/>
    <property type="molecule type" value="Genomic_DNA"/>
</dbReference>
<feature type="compositionally biased region" description="Polar residues" evidence="1">
    <location>
        <begin position="70"/>
        <end position="79"/>
    </location>
</feature>
<comment type="caution">
    <text evidence="2">The sequence shown here is derived from an EMBL/GenBank/DDBJ whole genome shotgun (WGS) entry which is preliminary data.</text>
</comment>
<organism evidence="2">
    <name type="scientific">Cladocopium goreaui</name>
    <dbReference type="NCBI Taxonomy" id="2562237"/>
    <lineage>
        <taxon>Eukaryota</taxon>
        <taxon>Sar</taxon>
        <taxon>Alveolata</taxon>
        <taxon>Dinophyceae</taxon>
        <taxon>Suessiales</taxon>
        <taxon>Symbiodiniaceae</taxon>
        <taxon>Cladocopium</taxon>
    </lineage>
</organism>
<name>A0A9P1FSD3_9DINO</name>
<dbReference type="EMBL" id="CAMXCT020001079">
    <property type="protein sequence ID" value="CAL1139766.1"/>
    <property type="molecule type" value="Genomic_DNA"/>
</dbReference>
<proteinExistence type="predicted"/>
<feature type="compositionally biased region" description="Polar residues" evidence="1">
    <location>
        <begin position="25"/>
        <end position="34"/>
    </location>
</feature>
<feature type="region of interest" description="Disordered" evidence="1">
    <location>
        <begin position="1"/>
        <end position="36"/>
    </location>
</feature>
<evidence type="ECO:0000256" key="1">
    <source>
        <dbReference type="SAM" id="MobiDB-lite"/>
    </source>
</evidence>
<reference evidence="2" key="1">
    <citation type="submission" date="2022-10" db="EMBL/GenBank/DDBJ databases">
        <authorList>
            <person name="Chen Y."/>
            <person name="Dougan E. K."/>
            <person name="Chan C."/>
            <person name="Rhodes N."/>
            <person name="Thang M."/>
        </authorList>
    </citation>
    <scope>NUCLEOTIDE SEQUENCE</scope>
</reference>
<feature type="compositionally biased region" description="Basic and acidic residues" evidence="1">
    <location>
        <begin position="80"/>
        <end position="91"/>
    </location>
</feature>
<gene>
    <name evidence="2" type="ORF">C1SCF055_LOCUS13748</name>
</gene>
<dbReference type="AlphaFoldDB" id="A0A9P1FSD3"/>
<evidence type="ECO:0000313" key="4">
    <source>
        <dbReference type="Proteomes" id="UP001152797"/>
    </source>
</evidence>